<gene>
    <name evidence="7" type="ORF">BOTBODRAFT_102576</name>
</gene>
<reference evidence="8" key="1">
    <citation type="journal article" date="2014" name="Proc. Natl. Acad. Sci. U.S.A.">
        <title>Extensive sampling of basidiomycete genomes demonstrates inadequacy of the white-rot/brown-rot paradigm for wood decay fungi.</title>
        <authorList>
            <person name="Riley R."/>
            <person name="Salamov A.A."/>
            <person name="Brown D.W."/>
            <person name="Nagy L.G."/>
            <person name="Floudas D."/>
            <person name="Held B.W."/>
            <person name="Levasseur A."/>
            <person name="Lombard V."/>
            <person name="Morin E."/>
            <person name="Otillar R."/>
            <person name="Lindquist E.A."/>
            <person name="Sun H."/>
            <person name="LaButti K.M."/>
            <person name="Schmutz J."/>
            <person name="Jabbour D."/>
            <person name="Luo H."/>
            <person name="Baker S.E."/>
            <person name="Pisabarro A.G."/>
            <person name="Walton J.D."/>
            <person name="Blanchette R.A."/>
            <person name="Henrissat B."/>
            <person name="Martin F."/>
            <person name="Cullen D."/>
            <person name="Hibbett D.S."/>
            <person name="Grigoriev I.V."/>
        </authorList>
    </citation>
    <scope>NUCLEOTIDE SEQUENCE [LARGE SCALE GENOMIC DNA]</scope>
    <source>
        <strain evidence="8">FD-172 SS1</strain>
    </source>
</reference>
<dbReference type="CDD" id="cd00519">
    <property type="entry name" value="Lipase_3"/>
    <property type="match status" value="1"/>
</dbReference>
<keyword evidence="8" id="KW-1185">Reference proteome</keyword>
<dbReference type="Pfam" id="PF01764">
    <property type="entry name" value="Lipase_3"/>
    <property type="match status" value="1"/>
</dbReference>
<evidence type="ECO:0000256" key="1">
    <source>
        <dbReference type="ARBA" id="ARBA00023157"/>
    </source>
</evidence>
<dbReference type="PANTHER" id="PTHR45856">
    <property type="entry name" value="ALPHA/BETA-HYDROLASES SUPERFAMILY PROTEIN"/>
    <property type="match status" value="1"/>
</dbReference>
<name>A0A067MUY9_BOTB1</name>
<dbReference type="AlphaFoldDB" id="A0A067MUY9"/>
<evidence type="ECO:0000259" key="6">
    <source>
        <dbReference type="Pfam" id="PF01764"/>
    </source>
</evidence>
<proteinExistence type="inferred from homology"/>
<feature type="chain" id="PRO_5001641573" description="Fungal lipase-type domain-containing protein" evidence="5">
    <location>
        <begin position="20"/>
        <end position="300"/>
    </location>
</feature>
<dbReference type="PANTHER" id="PTHR45856:SF25">
    <property type="entry name" value="FUNGAL LIPASE-LIKE DOMAIN-CONTAINING PROTEIN"/>
    <property type="match status" value="1"/>
</dbReference>
<sequence length="300" mass="31403">MSRFISGLFALAAVVSVSAAPAALETRDGVSILSPTIIATFKPYTQFASAAFCSPSLTANWTCGEACDSRPGFTTYGAGGDSDNVQYWYVGYDPGLEAVVVAHQGTNITELLPILTDLELALAPLDSKLFPNLPAGLMAHTGFQIAHAKAAPDVLAAVQKALAVHKAAKVIMTGHSLGAAIAVLDSIHLPLYLPSTVSFETYTFGQPRVGNAALADYVDAHTHISRVTHNKDPVPTVPGRALGHAHSNGEKHILANDEWAACAGHDNPDVECSTGAAPNIFASNKEDHDGPYQGIIIGCH</sequence>
<feature type="signal peptide" evidence="5">
    <location>
        <begin position="1"/>
        <end position="19"/>
    </location>
</feature>
<dbReference type="InterPro" id="IPR029058">
    <property type="entry name" value="AB_hydrolase_fold"/>
</dbReference>
<keyword evidence="1" id="KW-1015">Disulfide bond</keyword>
<dbReference type="InterPro" id="IPR002921">
    <property type="entry name" value="Fungal_lipase-type"/>
</dbReference>
<protein>
    <recommendedName>
        <fullName evidence="6">Fungal lipase-type domain-containing protein</fullName>
    </recommendedName>
</protein>
<evidence type="ECO:0000256" key="4">
    <source>
        <dbReference type="ARBA" id="ARBA00048461"/>
    </source>
</evidence>
<comment type="similarity">
    <text evidence="2">Belongs to the AB hydrolase superfamily. Lipase family. Class 3 subfamily.</text>
</comment>
<evidence type="ECO:0000313" key="7">
    <source>
        <dbReference type="EMBL" id="KDQ19409.1"/>
    </source>
</evidence>
<organism evidence="7 8">
    <name type="scientific">Botryobasidium botryosum (strain FD-172 SS1)</name>
    <dbReference type="NCBI Taxonomy" id="930990"/>
    <lineage>
        <taxon>Eukaryota</taxon>
        <taxon>Fungi</taxon>
        <taxon>Dikarya</taxon>
        <taxon>Basidiomycota</taxon>
        <taxon>Agaricomycotina</taxon>
        <taxon>Agaricomycetes</taxon>
        <taxon>Cantharellales</taxon>
        <taxon>Botryobasidiaceae</taxon>
        <taxon>Botryobasidium</taxon>
    </lineage>
</organism>
<evidence type="ECO:0000256" key="2">
    <source>
        <dbReference type="ARBA" id="ARBA00043996"/>
    </source>
</evidence>
<evidence type="ECO:0000313" key="8">
    <source>
        <dbReference type="Proteomes" id="UP000027195"/>
    </source>
</evidence>
<dbReference type="Gene3D" id="3.40.50.1820">
    <property type="entry name" value="alpha/beta hydrolase"/>
    <property type="match status" value="1"/>
</dbReference>
<dbReference type="GO" id="GO:0006629">
    <property type="term" value="P:lipid metabolic process"/>
    <property type="evidence" value="ECO:0007669"/>
    <property type="project" value="InterPro"/>
</dbReference>
<dbReference type="HOGENOM" id="CLU_032957_9_1_1"/>
<dbReference type="InParanoid" id="A0A067MUY9"/>
<accession>A0A067MUY9</accession>
<dbReference type="InterPro" id="IPR051218">
    <property type="entry name" value="Sec_MonoDiacylglyc_Lipase"/>
</dbReference>
<comment type="catalytic activity">
    <reaction evidence="3">
        <text>a diacylglycerol + H2O = a monoacylglycerol + a fatty acid + H(+)</text>
        <dbReference type="Rhea" id="RHEA:32731"/>
        <dbReference type="ChEBI" id="CHEBI:15377"/>
        <dbReference type="ChEBI" id="CHEBI:15378"/>
        <dbReference type="ChEBI" id="CHEBI:17408"/>
        <dbReference type="ChEBI" id="CHEBI:18035"/>
        <dbReference type="ChEBI" id="CHEBI:28868"/>
    </reaction>
</comment>
<evidence type="ECO:0000256" key="5">
    <source>
        <dbReference type="SAM" id="SignalP"/>
    </source>
</evidence>
<keyword evidence="5" id="KW-0732">Signal</keyword>
<feature type="domain" description="Fungal lipase-type" evidence="6">
    <location>
        <begin position="100"/>
        <end position="240"/>
    </location>
</feature>
<dbReference type="SUPFAM" id="SSF53474">
    <property type="entry name" value="alpha/beta-Hydrolases"/>
    <property type="match status" value="1"/>
</dbReference>
<dbReference type="Proteomes" id="UP000027195">
    <property type="component" value="Unassembled WGS sequence"/>
</dbReference>
<dbReference type="OrthoDB" id="426718at2759"/>
<evidence type="ECO:0000256" key="3">
    <source>
        <dbReference type="ARBA" id="ARBA00047591"/>
    </source>
</evidence>
<comment type="catalytic activity">
    <reaction evidence="4">
        <text>a monoacylglycerol + H2O = glycerol + a fatty acid + H(+)</text>
        <dbReference type="Rhea" id="RHEA:15245"/>
        <dbReference type="ChEBI" id="CHEBI:15377"/>
        <dbReference type="ChEBI" id="CHEBI:15378"/>
        <dbReference type="ChEBI" id="CHEBI:17408"/>
        <dbReference type="ChEBI" id="CHEBI:17754"/>
        <dbReference type="ChEBI" id="CHEBI:28868"/>
    </reaction>
</comment>
<dbReference type="EMBL" id="KL198019">
    <property type="protein sequence ID" value="KDQ19409.1"/>
    <property type="molecule type" value="Genomic_DNA"/>
</dbReference>